<keyword evidence="4 7" id="KW-0689">Ribosomal protein</keyword>
<dbReference type="InterPro" id="IPR005709">
    <property type="entry name" value="Ribosomal_uS4_bac-type"/>
</dbReference>
<dbReference type="InterPro" id="IPR036986">
    <property type="entry name" value="S4_RNA-bd_sf"/>
</dbReference>
<dbReference type="EMBL" id="ACIZ01000055">
    <property type="protein sequence ID" value="EEN80597.1"/>
    <property type="molecule type" value="Genomic_DNA"/>
</dbReference>
<feature type="domain" description="RNA-binding S4" evidence="9">
    <location>
        <begin position="129"/>
        <end position="193"/>
    </location>
</feature>
<dbReference type="InterPro" id="IPR022801">
    <property type="entry name" value="Ribosomal_uS4"/>
</dbReference>
<dbReference type="InterPro" id="IPR002942">
    <property type="entry name" value="S4_RNA-bd"/>
</dbReference>
<dbReference type="NCBIfam" id="NF003717">
    <property type="entry name" value="PRK05327.1"/>
    <property type="match status" value="1"/>
</dbReference>
<evidence type="ECO:0000256" key="6">
    <source>
        <dbReference type="ARBA" id="ARBA00035254"/>
    </source>
</evidence>
<accession>C2JWL9</accession>
<comment type="function">
    <text evidence="7">One of the primary rRNA binding proteins, it binds directly to 16S rRNA where it nucleates assembly of the body of the 30S subunit.</text>
</comment>
<evidence type="ECO:0000256" key="2">
    <source>
        <dbReference type="ARBA" id="ARBA00022730"/>
    </source>
</evidence>
<comment type="similarity">
    <text evidence="1 7 8">Belongs to the universal ribosomal protein uS4 family.</text>
</comment>
<comment type="subunit">
    <text evidence="7">Part of the 30S ribosomal subunit. Contacts protein S5. The interaction surface between S4 and S5 is involved in control of translational fidelity.</text>
</comment>
<dbReference type="Gene3D" id="1.10.1050.10">
    <property type="entry name" value="Ribosomal Protein S4 Delta 41, Chain A, domain 1"/>
    <property type="match status" value="1"/>
</dbReference>
<comment type="function">
    <text evidence="7">With S5 and S12 plays an important role in translational accuracy.</text>
</comment>
<dbReference type="SMART" id="SM00363">
    <property type="entry name" value="S4"/>
    <property type="match status" value="1"/>
</dbReference>
<dbReference type="PANTHER" id="PTHR11831:SF4">
    <property type="entry name" value="SMALL RIBOSOMAL SUBUNIT PROTEIN US4M"/>
    <property type="match status" value="1"/>
</dbReference>
<evidence type="ECO:0000256" key="1">
    <source>
        <dbReference type="ARBA" id="ARBA00007465"/>
    </source>
</evidence>
<dbReference type="PANTHER" id="PTHR11831">
    <property type="entry name" value="30S 40S RIBOSOMAL PROTEIN"/>
    <property type="match status" value="1"/>
</dbReference>
<dbReference type="GO" id="GO:0042274">
    <property type="term" value="P:ribosomal small subunit biogenesis"/>
    <property type="evidence" value="ECO:0007669"/>
    <property type="project" value="TreeGrafter"/>
</dbReference>
<evidence type="ECO:0000256" key="7">
    <source>
        <dbReference type="HAMAP-Rule" id="MF_01306"/>
    </source>
</evidence>
<gene>
    <name evidence="7 11" type="primary">rpsD</name>
    <name evidence="11" type="ORF">HMPREF0539_1303</name>
</gene>
<dbReference type="SMART" id="SM01390">
    <property type="entry name" value="Ribosomal_S4"/>
    <property type="match status" value="1"/>
</dbReference>
<dbReference type="InterPro" id="IPR018079">
    <property type="entry name" value="Ribosomal_uS4_CS"/>
</dbReference>
<dbReference type="GO" id="GO:0015935">
    <property type="term" value="C:small ribosomal subunit"/>
    <property type="evidence" value="ECO:0007669"/>
    <property type="project" value="InterPro"/>
</dbReference>
<dbReference type="Pfam" id="PF01479">
    <property type="entry name" value="S4"/>
    <property type="match status" value="1"/>
</dbReference>
<dbReference type="PROSITE" id="PS50889">
    <property type="entry name" value="S4"/>
    <property type="match status" value="1"/>
</dbReference>
<dbReference type="InterPro" id="IPR001912">
    <property type="entry name" value="Ribosomal_uS4_N"/>
</dbReference>
<evidence type="ECO:0000256" key="4">
    <source>
        <dbReference type="ARBA" id="ARBA00022980"/>
    </source>
</evidence>
<keyword evidence="12" id="KW-1185">Reference proteome</keyword>
<dbReference type="GO" id="GO:0006412">
    <property type="term" value="P:translation"/>
    <property type="evidence" value="ECO:0007669"/>
    <property type="project" value="UniProtKB-UniRule"/>
</dbReference>
<dbReference type="FunFam" id="3.10.290.10:FF:000001">
    <property type="entry name" value="30S ribosomal protein S4"/>
    <property type="match status" value="1"/>
</dbReference>
<dbReference type="SUPFAM" id="SSF55174">
    <property type="entry name" value="Alpha-L RNA-binding motif"/>
    <property type="match status" value="1"/>
</dbReference>
<keyword evidence="2 7" id="KW-0699">rRNA-binding</keyword>
<keyword evidence="3 7" id="KW-0694">RNA-binding</keyword>
<dbReference type="Gene3D" id="3.10.290.10">
    <property type="entry name" value="RNA-binding S4 domain"/>
    <property type="match status" value="1"/>
</dbReference>
<dbReference type="GO" id="GO:0003735">
    <property type="term" value="F:structural constituent of ribosome"/>
    <property type="evidence" value="ECO:0007669"/>
    <property type="project" value="InterPro"/>
</dbReference>
<dbReference type="HAMAP" id="MF_01306_B">
    <property type="entry name" value="Ribosomal_uS4_B"/>
    <property type="match status" value="1"/>
</dbReference>
<proteinExistence type="inferred from homology"/>
<evidence type="ECO:0000259" key="9">
    <source>
        <dbReference type="SMART" id="SM00363"/>
    </source>
</evidence>
<evidence type="ECO:0000313" key="12">
    <source>
        <dbReference type="Proteomes" id="UP000004525"/>
    </source>
</evidence>
<dbReference type="CDD" id="cd00165">
    <property type="entry name" value="S4"/>
    <property type="match status" value="1"/>
</dbReference>
<keyword evidence="5 7" id="KW-0687">Ribonucleoprotein</keyword>
<dbReference type="Pfam" id="PF00163">
    <property type="entry name" value="Ribosomal_S4"/>
    <property type="match status" value="1"/>
</dbReference>
<sequence>MTVVTAAAKVNLCRTARVLKPQFVILLQIKTWRNTHMSRYTGPRWKQSRRLGLSLSGTGKELARRPYAPGDHGANNRRKISEYGQQLREKQKLRWMYGLNERQFQNLFLRAGKIKEGTHGDNFMILLETRLDNLVFRLGLASSRPQARQLVNHGHITVDGKRLDIPSYEVQPGQVIGLRERSQNLAVVNEAIENTVSRPAYVTFDDNKKEGSLVRLPERGELEPEVDESLVVEYYNQKL</sequence>
<dbReference type="PROSITE" id="PS00632">
    <property type="entry name" value="RIBOSOMAL_S4"/>
    <property type="match status" value="1"/>
</dbReference>
<evidence type="ECO:0000256" key="8">
    <source>
        <dbReference type="RuleBase" id="RU003699"/>
    </source>
</evidence>
<name>C2JWL9_LACRM</name>
<evidence type="ECO:0000313" key="11">
    <source>
        <dbReference type="EMBL" id="EEN80597.1"/>
    </source>
</evidence>
<evidence type="ECO:0000259" key="10">
    <source>
        <dbReference type="SMART" id="SM01390"/>
    </source>
</evidence>
<dbReference type="Proteomes" id="UP000004525">
    <property type="component" value="Unassembled WGS sequence"/>
</dbReference>
<dbReference type="GO" id="GO:0019843">
    <property type="term" value="F:rRNA binding"/>
    <property type="evidence" value="ECO:0007669"/>
    <property type="project" value="UniProtKB-UniRule"/>
</dbReference>
<comment type="caution">
    <text evidence="11">The sequence shown here is derived from an EMBL/GenBank/DDBJ whole genome shotgun (WGS) entry which is preliminary data.</text>
</comment>
<organism evidence="11 12">
    <name type="scientific">Lacticaseibacillus rhamnosus (strain LMS2-1)</name>
    <dbReference type="NCBI Taxonomy" id="525361"/>
    <lineage>
        <taxon>Bacteria</taxon>
        <taxon>Bacillati</taxon>
        <taxon>Bacillota</taxon>
        <taxon>Bacilli</taxon>
        <taxon>Lactobacillales</taxon>
        <taxon>Lactobacillaceae</taxon>
        <taxon>Lacticaseibacillus</taxon>
    </lineage>
</organism>
<feature type="domain" description="Small ribosomal subunit protein uS4 N-terminal" evidence="10">
    <location>
        <begin position="39"/>
        <end position="128"/>
    </location>
</feature>
<protein>
    <recommendedName>
        <fullName evidence="6 7">Small ribosomal subunit protein uS4</fullName>
    </recommendedName>
</protein>
<reference evidence="11" key="1">
    <citation type="submission" date="2009-01" db="EMBL/GenBank/DDBJ databases">
        <authorList>
            <person name="Qin X."/>
            <person name="Bachman B."/>
            <person name="Battles P."/>
            <person name="Bell A."/>
            <person name="Bess C."/>
            <person name="Bickham C."/>
            <person name="Chaboub L."/>
            <person name="Chen D."/>
            <person name="Coyle M."/>
            <person name="Deiros D.R."/>
            <person name="Dinh H."/>
            <person name="Forbes L."/>
            <person name="Fowler G."/>
            <person name="Francisco L."/>
            <person name="Fu Q."/>
            <person name="Gubbala S."/>
            <person name="Hale W."/>
            <person name="Han Y."/>
            <person name="Hemphill L."/>
            <person name="Highlander S.K."/>
            <person name="Hirani K."/>
            <person name="Hogues M."/>
            <person name="Jackson L."/>
            <person name="Jakkamsetti A."/>
            <person name="Javaid M."/>
            <person name="Jiang H."/>
            <person name="Korchina V."/>
            <person name="Kovar C."/>
            <person name="Lara F."/>
            <person name="Lee S."/>
            <person name="Mata R."/>
            <person name="Mathew T."/>
            <person name="Moen C."/>
            <person name="Morales K."/>
            <person name="Munidasa M."/>
            <person name="Nazareth L."/>
            <person name="Ngo R."/>
            <person name="Nguyen L."/>
            <person name="Okwuonu G."/>
            <person name="Ongeri F."/>
            <person name="Patil S."/>
            <person name="Petrosino J."/>
            <person name="Pham C."/>
            <person name="Pham P."/>
            <person name="Pu L.-L."/>
            <person name="Puazo M."/>
            <person name="Raj R."/>
            <person name="Reid J."/>
            <person name="Rouhana J."/>
            <person name="Saada N."/>
            <person name="Shang Y."/>
            <person name="Simmons D."/>
            <person name="Thornton R."/>
            <person name="Warren J."/>
            <person name="Weissenberger G."/>
            <person name="Zhang J."/>
            <person name="Zhang L."/>
            <person name="Zhou C."/>
            <person name="Zhu D."/>
            <person name="Muzny D."/>
            <person name="Worley K."/>
            <person name="Gibbs R."/>
        </authorList>
    </citation>
    <scope>NUCLEOTIDE SEQUENCE [LARGE SCALE GENOMIC DNA]</scope>
    <source>
        <strain evidence="11">LMS2-1</strain>
    </source>
</reference>
<dbReference type="HOGENOM" id="CLU_092403_0_1_9"/>
<evidence type="ECO:0000256" key="5">
    <source>
        <dbReference type="ARBA" id="ARBA00023274"/>
    </source>
</evidence>
<evidence type="ECO:0000256" key="3">
    <source>
        <dbReference type="ARBA" id="ARBA00022884"/>
    </source>
</evidence>
<dbReference type="NCBIfam" id="TIGR01017">
    <property type="entry name" value="rpsD_bact"/>
    <property type="match status" value="1"/>
</dbReference>
<dbReference type="AlphaFoldDB" id="C2JWL9"/>